<keyword evidence="7" id="KW-0770">Synapse</keyword>
<dbReference type="InterPro" id="IPR036734">
    <property type="entry name" value="Neur_chan_lig-bd_sf"/>
</dbReference>
<dbReference type="SUPFAM" id="SSF90112">
    <property type="entry name" value="Neurotransmitter-gated ion-channel transmembrane pore"/>
    <property type="match status" value="1"/>
</dbReference>
<keyword evidence="12" id="KW-0325">Glycoprotein</keyword>
<dbReference type="FunFam" id="1.20.58.390:FF:000035">
    <property type="entry name" value="Acetylcholine receptor subunit beta-like 1"/>
    <property type="match status" value="1"/>
</dbReference>
<evidence type="ECO:0000256" key="5">
    <source>
        <dbReference type="ARBA" id="ARBA00022729"/>
    </source>
</evidence>
<feature type="domain" description="Neurotransmitter-gated ion-channel transmembrane" evidence="19">
    <location>
        <begin position="169"/>
        <end position="409"/>
    </location>
</feature>
<gene>
    <name evidence="20" type="ORF">OCBIM_22000748mg</name>
</gene>
<evidence type="ECO:0000256" key="3">
    <source>
        <dbReference type="ARBA" id="ARBA00022475"/>
    </source>
</evidence>
<evidence type="ECO:0000256" key="10">
    <source>
        <dbReference type="ARBA" id="ARBA00023157"/>
    </source>
</evidence>
<dbReference type="InterPro" id="IPR006201">
    <property type="entry name" value="Neur_channel"/>
</dbReference>
<evidence type="ECO:0000256" key="8">
    <source>
        <dbReference type="ARBA" id="ARBA00023065"/>
    </source>
</evidence>
<keyword evidence="9 17" id="KW-0472">Membrane</keyword>
<dbReference type="InterPro" id="IPR006202">
    <property type="entry name" value="Neur_chan_lig-bd"/>
</dbReference>
<sequence length="439" mass="50825">MKTNVWLQMYWSDYQLQWDSKDYGDISSIRIRPELIWTPDVVLFNNADGNYEVSYKPNAVIVKDSNVTWIPPAIYQSSCTIDVEYFPFDQQSCEMKFGSWTFNGDQLTFIWKQGDKLDFTDYLASGTWDIVDCPGEVRTITEKETGVKKTLVVFTLVLRRKTLFYTVNLIIPCVLISFVSVCVFALPADAGEKMTLCISILLALVVFLLLVSKILPPSLTIPLIAKYLLFTFIMNIFAIVLTVIIINRNYRTPRTHKMPTWIRVVFLYYLPKILFMERPDHDERWQNKKKSQPQVEEVTVPEQPRHYSAAAARRADLLELHEIHHPNCKLNSKSTSTDYIRREPDNVEQFSMTPHIIRASEAVKFITQHLKNEDEYESVLDDWKYIAMVLDRLLLYIFLAVTFGGTVGILMNAPHIFEYVDQDAIIKAIMKENAMNTPA</sequence>
<keyword evidence="5" id="KW-0732">Signal</keyword>
<evidence type="ECO:0000256" key="17">
    <source>
        <dbReference type="RuleBase" id="RU000687"/>
    </source>
</evidence>
<dbReference type="Pfam" id="PF02932">
    <property type="entry name" value="Neur_chan_memb"/>
    <property type="match status" value="1"/>
</dbReference>
<comment type="similarity">
    <text evidence="1">Belongs to the ligand-gated ion channel (TC 1.A.9) family. Acetylcholine receptor (TC 1.A.9.1) subfamily.</text>
</comment>
<dbReference type="PRINTS" id="PR00252">
    <property type="entry name" value="NRIONCHANNEL"/>
</dbReference>
<keyword evidence="15 17" id="KW-0407">Ion channel</keyword>
<evidence type="ECO:0000256" key="9">
    <source>
        <dbReference type="ARBA" id="ARBA00023136"/>
    </source>
</evidence>
<dbReference type="InterPro" id="IPR002394">
    <property type="entry name" value="Nicotinic_acetylcholine_rcpt"/>
</dbReference>
<evidence type="ECO:0000256" key="12">
    <source>
        <dbReference type="ARBA" id="ARBA00023180"/>
    </source>
</evidence>
<keyword evidence="8 17" id="KW-0406">Ion transport</keyword>
<dbReference type="SUPFAM" id="SSF63712">
    <property type="entry name" value="Nicotinic receptor ligand binding domain-like"/>
    <property type="match status" value="1"/>
</dbReference>
<dbReference type="FunFam" id="1.20.58.390:FF:000038">
    <property type="entry name" value="Acetylcholine receptor subunit beta-like 1"/>
    <property type="match status" value="1"/>
</dbReference>
<dbReference type="GO" id="GO:0004888">
    <property type="term" value="F:transmembrane signaling receptor activity"/>
    <property type="evidence" value="ECO:0007669"/>
    <property type="project" value="InterPro"/>
</dbReference>
<feature type="transmembrane region" description="Helical" evidence="17">
    <location>
        <begin position="227"/>
        <end position="246"/>
    </location>
</feature>
<proteinExistence type="inferred from homology"/>
<feature type="domain" description="Neurotransmitter-gated ion-channel ligand-binding" evidence="18">
    <location>
        <begin position="1"/>
        <end position="162"/>
    </location>
</feature>
<evidence type="ECO:0000256" key="16">
    <source>
        <dbReference type="ARBA" id="ARBA00034104"/>
    </source>
</evidence>
<evidence type="ECO:0000256" key="14">
    <source>
        <dbReference type="ARBA" id="ARBA00023286"/>
    </source>
</evidence>
<dbReference type="PRINTS" id="PR00254">
    <property type="entry name" value="NICOTINICR"/>
</dbReference>
<dbReference type="GO" id="GO:0045211">
    <property type="term" value="C:postsynaptic membrane"/>
    <property type="evidence" value="ECO:0007669"/>
    <property type="project" value="UniProtKB-SubCell"/>
</dbReference>
<evidence type="ECO:0000256" key="7">
    <source>
        <dbReference type="ARBA" id="ARBA00023018"/>
    </source>
</evidence>
<evidence type="ECO:0000259" key="19">
    <source>
        <dbReference type="Pfam" id="PF02932"/>
    </source>
</evidence>
<keyword evidence="4 17" id="KW-0812">Transmembrane</keyword>
<dbReference type="PROSITE" id="PS00236">
    <property type="entry name" value="NEUROTR_ION_CHANNEL"/>
    <property type="match status" value="1"/>
</dbReference>
<dbReference type="FunFam" id="2.70.170.10:FF:000028">
    <property type="entry name" value="AcetylCholine Receptor"/>
    <property type="match status" value="1"/>
</dbReference>
<keyword evidence="11" id="KW-0675">Receptor</keyword>
<evidence type="ECO:0000313" key="20">
    <source>
        <dbReference type="EMBL" id="KOF94733.1"/>
    </source>
</evidence>
<evidence type="ECO:0000256" key="1">
    <source>
        <dbReference type="ARBA" id="ARBA00009237"/>
    </source>
</evidence>
<keyword evidence="10" id="KW-1015">Disulfide bond</keyword>
<keyword evidence="2 17" id="KW-0813">Transport</keyword>
<dbReference type="Gene3D" id="1.20.58.390">
    <property type="entry name" value="Neurotransmitter-gated ion-channel transmembrane domain"/>
    <property type="match status" value="2"/>
</dbReference>
<protein>
    <recommendedName>
        <fullName evidence="21">Neurotransmitter-gated ion-channel ligand-binding domain-containing protein</fullName>
    </recommendedName>
</protein>
<organism evidence="20">
    <name type="scientific">Octopus bimaculoides</name>
    <name type="common">California two-spotted octopus</name>
    <dbReference type="NCBI Taxonomy" id="37653"/>
    <lineage>
        <taxon>Eukaryota</taxon>
        <taxon>Metazoa</taxon>
        <taxon>Spiralia</taxon>
        <taxon>Lophotrochozoa</taxon>
        <taxon>Mollusca</taxon>
        <taxon>Cephalopoda</taxon>
        <taxon>Coleoidea</taxon>
        <taxon>Octopodiformes</taxon>
        <taxon>Octopoda</taxon>
        <taxon>Incirrata</taxon>
        <taxon>Octopodidae</taxon>
        <taxon>Octopus</taxon>
    </lineage>
</organism>
<dbReference type="GO" id="GO:0022848">
    <property type="term" value="F:acetylcholine-gated monoatomic cation-selective channel activity"/>
    <property type="evidence" value="ECO:0007669"/>
    <property type="project" value="InterPro"/>
</dbReference>
<accession>A0A0L8HZP4</accession>
<dbReference type="PANTHER" id="PTHR18945">
    <property type="entry name" value="NEUROTRANSMITTER GATED ION CHANNEL"/>
    <property type="match status" value="1"/>
</dbReference>
<keyword evidence="13" id="KW-0628">Postsynaptic cell membrane</keyword>
<dbReference type="AlphaFoldDB" id="A0A0L8HZP4"/>
<dbReference type="InterPro" id="IPR018000">
    <property type="entry name" value="Neurotransmitter_ion_chnl_CS"/>
</dbReference>
<dbReference type="Gene3D" id="2.70.170.10">
    <property type="entry name" value="Neurotransmitter-gated ion-channel ligand-binding domain"/>
    <property type="match status" value="1"/>
</dbReference>
<evidence type="ECO:0000256" key="6">
    <source>
        <dbReference type="ARBA" id="ARBA00022989"/>
    </source>
</evidence>
<name>A0A0L8HZP4_OCTBM</name>
<dbReference type="Pfam" id="PF02931">
    <property type="entry name" value="Neur_chan_LBD"/>
    <property type="match status" value="1"/>
</dbReference>
<dbReference type="STRING" id="37653.A0A0L8HZP4"/>
<evidence type="ECO:0008006" key="21">
    <source>
        <dbReference type="Google" id="ProtNLM"/>
    </source>
</evidence>
<evidence type="ECO:0000256" key="2">
    <source>
        <dbReference type="ARBA" id="ARBA00022448"/>
    </source>
</evidence>
<keyword evidence="3" id="KW-1003">Cell membrane</keyword>
<comment type="subcellular location">
    <subcellularLocation>
        <location evidence="16">Postsynaptic cell membrane</location>
        <topology evidence="16">Multi-pass membrane protein</topology>
    </subcellularLocation>
</comment>
<evidence type="ECO:0000256" key="15">
    <source>
        <dbReference type="ARBA" id="ARBA00023303"/>
    </source>
</evidence>
<dbReference type="CDD" id="cd19064">
    <property type="entry name" value="LGIC_TM_nAChR"/>
    <property type="match status" value="1"/>
</dbReference>
<evidence type="ECO:0000256" key="11">
    <source>
        <dbReference type="ARBA" id="ARBA00023170"/>
    </source>
</evidence>
<dbReference type="InterPro" id="IPR006029">
    <property type="entry name" value="Neurotrans-gated_channel_TM"/>
</dbReference>
<evidence type="ECO:0000256" key="4">
    <source>
        <dbReference type="ARBA" id="ARBA00022692"/>
    </source>
</evidence>
<evidence type="ECO:0000256" key="13">
    <source>
        <dbReference type="ARBA" id="ARBA00023257"/>
    </source>
</evidence>
<evidence type="ECO:0000259" key="18">
    <source>
        <dbReference type="Pfam" id="PF02931"/>
    </source>
</evidence>
<feature type="transmembrane region" description="Helical" evidence="17">
    <location>
        <begin position="163"/>
        <end position="187"/>
    </location>
</feature>
<reference evidence="20" key="1">
    <citation type="submission" date="2015-07" db="EMBL/GenBank/DDBJ databases">
        <title>MeaNS - Measles Nucleotide Surveillance Program.</title>
        <authorList>
            <person name="Tran T."/>
            <person name="Druce J."/>
        </authorList>
    </citation>
    <scope>NUCLEOTIDE SEQUENCE</scope>
    <source>
        <strain evidence="20">UCB-OBI-ISO-001</strain>
        <tissue evidence="20">Gonad</tissue>
    </source>
</reference>
<keyword evidence="14" id="KW-1071">Ligand-gated ion channel</keyword>
<dbReference type="OrthoDB" id="5975154at2759"/>
<dbReference type="EMBL" id="KQ416878">
    <property type="protein sequence ID" value="KOF94733.1"/>
    <property type="molecule type" value="Genomic_DNA"/>
</dbReference>
<feature type="transmembrane region" description="Helical" evidence="17">
    <location>
        <begin position="393"/>
        <end position="411"/>
    </location>
</feature>
<feature type="transmembrane region" description="Helical" evidence="17">
    <location>
        <begin position="193"/>
        <end position="215"/>
    </location>
</feature>
<dbReference type="InterPro" id="IPR038050">
    <property type="entry name" value="Neuro_actylchol_rec"/>
</dbReference>
<dbReference type="InterPro" id="IPR036719">
    <property type="entry name" value="Neuro-gated_channel_TM_sf"/>
</dbReference>
<keyword evidence="6 17" id="KW-1133">Transmembrane helix</keyword>